<dbReference type="PANTHER" id="PTHR22192:SF17">
    <property type="entry name" value="SPERIOLIN-LIKE PROTEIN"/>
    <property type="match status" value="1"/>
</dbReference>
<protein>
    <submittedName>
        <fullName evidence="3">Uncharacterized protein LOC108256261</fullName>
    </submittedName>
</protein>
<evidence type="ECO:0000313" key="2">
    <source>
        <dbReference type="Proteomes" id="UP000221080"/>
    </source>
</evidence>
<evidence type="ECO:0000313" key="3">
    <source>
        <dbReference type="RefSeq" id="XP_053530756.1"/>
    </source>
</evidence>
<dbReference type="PANTHER" id="PTHR22192">
    <property type="entry name" value="SPERIOLIN"/>
    <property type="match status" value="1"/>
</dbReference>
<reference evidence="3" key="2">
    <citation type="submission" date="2025-08" db="UniProtKB">
        <authorList>
            <consortium name="RefSeq"/>
        </authorList>
    </citation>
    <scope>IDENTIFICATION</scope>
    <source>
        <tissue evidence="3">Blood</tissue>
    </source>
</reference>
<evidence type="ECO:0000259" key="1">
    <source>
        <dbReference type="Pfam" id="PF15059"/>
    </source>
</evidence>
<feature type="domain" description="Speriolin C-terminal" evidence="1">
    <location>
        <begin position="163"/>
        <end position="309"/>
    </location>
</feature>
<organism evidence="2 3">
    <name type="scientific">Ictalurus punctatus</name>
    <name type="common">Channel catfish</name>
    <name type="synonym">Silurus punctatus</name>
    <dbReference type="NCBI Taxonomy" id="7998"/>
    <lineage>
        <taxon>Eukaryota</taxon>
        <taxon>Metazoa</taxon>
        <taxon>Chordata</taxon>
        <taxon>Craniata</taxon>
        <taxon>Vertebrata</taxon>
        <taxon>Euteleostomi</taxon>
        <taxon>Actinopterygii</taxon>
        <taxon>Neopterygii</taxon>
        <taxon>Teleostei</taxon>
        <taxon>Ostariophysi</taxon>
        <taxon>Siluriformes</taxon>
        <taxon>Ictaluridae</taxon>
        <taxon>Ictalurus</taxon>
    </lineage>
</organism>
<dbReference type="GeneID" id="108256261"/>
<dbReference type="OrthoDB" id="6114770at2759"/>
<reference evidence="2" key="1">
    <citation type="journal article" date="2016" name="Nat. Commun.">
        <title>The channel catfish genome sequence provides insights into the evolution of scale formation in teleosts.</title>
        <authorList>
            <person name="Liu Z."/>
            <person name="Liu S."/>
            <person name="Yao J."/>
            <person name="Bao L."/>
            <person name="Zhang J."/>
            <person name="Li Y."/>
            <person name="Jiang C."/>
            <person name="Sun L."/>
            <person name="Wang R."/>
            <person name="Zhang Y."/>
            <person name="Zhou T."/>
            <person name="Zeng Q."/>
            <person name="Fu Q."/>
            <person name="Gao S."/>
            <person name="Li N."/>
            <person name="Koren S."/>
            <person name="Jiang Y."/>
            <person name="Zimin A."/>
            <person name="Xu P."/>
            <person name="Phillippy A.M."/>
            <person name="Geng X."/>
            <person name="Song L."/>
            <person name="Sun F."/>
            <person name="Li C."/>
            <person name="Wang X."/>
            <person name="Chen A."/>
            <person name="Jin Y."/>
            <person name="Yuan Z."/>
            <person name="Yang Y."/>
            <person name="Tan S."/>
            <person name="Peatman E."/>
            <person name="Lu J."/>
            <person name="Qin Z."/>
            <person name="Dunham R."/>
            <person name="Li Z."/>
            <person name="Sonstegard T."/>
            <person name="Feng J."/>
            <person name="Danzmann R.G."/>
            <person name="Schroeder S."/>
            <person name="Scheffler B."/>
            <person name="Duke M.V."/>
            <person name="Ballard L."/>
            <person name="Kucuktas H."/>
            <person name="Kaltenboeck L."/>
            <person name="Liu H."/>
            <person name="Armbruster J."/>
            <person name="Xie Y."/>
            <person name="Kirby M.L."/>
            <person name="Tian Y."/>
            <person name="Flanagan M.E."/>
            <person name="Mu W."/>
            <person name="Waldbieser G.C."/>
        </authorList>
    </citation>
    <scope>NUCLEOTIDE SEQUENCE [LARGE SCALE GENOMIC DNA]</scope>
    <source>
        <strain evidence="2">SDA103</strain>
    </source>
</reference>
<dbReference type="RefSeq" id="XP_053530756.1">
    <property type="nucleotide sequence ID" value="XM_053674781.1"/>
</dbReference>
<dbReference type="Pfam" id="PF15059">
    <property type="entry name" value="Speriolin_C"/>
    <property type="match status" value="1"/>
</dbReference>
<dbReference type="AlphaFoldDB" id="A0A9F7R683"/>
<name>A0A9F7R683_ICTPU</name>
<dbReference type="GO" id="GO:0005813">
    <property type="term" value="C:centrosome"/>
    <property type="evidence" value="ECO:0007669"/>
    <property type="project" value="TreeGrafter"/>
</dbReference>
<keyword evidence="2" id="KW-1185">Reference proteome</keyword>
<dbReference type="Proteomes" id="UP000221080">
    <property type="component" value="Chromosome 23"/>
</dbReference>
<sequence>MQHTHIPKCSSLLWVRTRKPLILLLGLRGEACLSVSSTVGRFSIVMDERDFNAELFLQNERLRHEVEDLKTLQSVVKENLELRSILDSFHSTNHTVMEKSQISAGRKSMLQWRDDVVGESSFRDGLIRPCCTSSPLRNTQGRPACPDTHSSSCQTVKDSERMLGEMAFQLERRILSHIFYKQTRLYGFTVQNILDKIIQVSTHPLTGQVDEAYRSELIERYEDLMNRLGVLGYNLTLHPPFTEFIINTYGILKDRPDTHTAREWGHNDLDVLQRAMMETAPPSLLKDLLVLFGCLSYLAQKDGMPLLLW</sequence>
<gene>
    <name evidence="3" type="primary">LOC108256261</name>
</gene>
<dbReference type="KEGG" id="ipu:108256261"/>
<dbReference type="InterPro" id="IPR026715">
    <property type="entry name" value="SPATC1"/>
</dbReference>
<dbReference type="InterPro" id="IPR029384">
    <property type="entry name" value="Speriolin_C"/>
</dbReference>
<accession>A0A9F7R683</accession>
<proteinExistence type="predicted"/>